<dbReference type="EMBL" id="JAIUJR010000003">
    <property type="protein sequence ID" value="MCA0132143.1"/>
    <property type="molecule type" value="Genomic_DNA"/>
</dbReference>
<evidence type="ECO:0000313" key="3">
    <source>
        <dbReference type="Proteomes" id="UP001198901"/>
    </source>
</evidence>
<dbReference type="CDD" id="cd05483">
    <property type="entry name" value="retropepsin_like_bacteria"/>
    <property type="match status" value="1"/>
</dbReference>
<dbReference type="RefSeq" id="WP_224527239.1">
    <property type="nucleotide sequence ID" value="NZ_JAIUJR010000003.1"/>
</dbReference>
<dbReference type="GO" id="GO:0008233">
    <property type="term" value="F:peptidase activity"/>
    <property type="evidence" value="ECO:0007669"/>
    <property type="project" value="UniProtKB-KW"/>
</dbReference>
<evidence type="ECO:0000313" key="2">
    <source>
        <dbReference type="EMBL" id="MCA0132143.1"/>
    </source>
</evidence>
<dbReference type="Gene3D" id="2.30.42.10">
    <property type="match status" value="1"/>
</dbReference>
<dbReference type="InterPro" id="IPR041489">
    <property type="entry name" value="PDZ_6"/>
</dbReference>
<dbReference type="Gene3D" id="2.40.70.10">
    <property type="entry name" value="Acid Proteases"/>
    <property type="match status" value="2"/>
</dbReference>
<protein>
    <submittedName>
        <fullName evidence="2">Aspartyl protease family protein</fullName>
    </submittedName>
</protein>
<evidence type="ECO:0000259" key="1">
    <source>
        <dbReference type="PROSITE" id="PS50106"/>
    </source>
</evidence>
<keyword evidence="2" id="KW-0378">Hydrolase</keyword>
<name>A0ABS7XRT9_9FLAO</name>
<dbReference type="PROSITE" id="PS50106">
    <property type="entry name" value="PDZ"/>
    <property type="match status" value="1"/>
</dbReference>
<dbReference type="InterPro" id="IPR021109">
    <property type="entry name" value="Peptidase_aspartic_dom_sf"/>
</dbReference>
<comment type="caution">
    <text evidence="2">The sequence shown here is derived from an EMBL/GenBank/DDBJ whole genome shotgun (WGS) entry which is preliminary data.</text>
</comment>
<accession>A0ABS7XRT9</accession>
<reference evidence="3" key="1">
    <citation type="submission" date="2023-07" db="EMBL/GenBank/DDBJ databases">
        <authorList>
            <person name="Yue Y."/>
        </authorList>
    </citation>
    <scope>NUCLEOTIDE SEQUENCE [LARGE SCALE GENOMIC DNA]</scope>
    <source>
        <strain evidence="3">D23</strain>
    </source>
</reference>
<dbReference type="Pfam" id="PF17820">
    <property type="entry name" value="PDZ_6"/>
    <property type="match status" value="1"/>
</dbReference>
<keyword evidence="3" id="KW-1185">Reference proteome</keyword>
<feature type="domain" description="PDZ" evidence="1">
    <location>
        <begin position="293"/>
        <end position="377"/>
    </location>
</feature>
<keyword evidence="2" id="KW-0645">Protease</keyword>
<gene>
    <name evidence="2" type="ORF">LBU54_06070</name>
</gene>
<proteinExistence type="predicted"/>
<dbReference type="InterPro" id="IPR036034">
    <property type="entry name" value="PDZ_sf"/>
</dbReference>
<organism evidence="2 3">
    <name type="scientific">Winogradskyella alexanderae</name>
    <dbReference type="NCBI Taxonomy" id="2877123"/>
    <lineage>
        <taxon>Bacteria</taxon>
        <taxon>Pseudomonadati</taxon>
        <taxon>Bacteroidota</taxon>
        <taxon>Flavobacteriia</taxon>
        <taxon>Flavobacteriales</taxon>
        <taxon>Flavobacteriaceae</taxon>
        <taxon>Winogradskyella</taxon>
    </lineage>
</organism>
<dbReference type="SUPFAM" id="SSF50630">
    <property type="entry name" value="Acid proteases"/>
    <property type="match status" value="1"/>
</dbReference>
<dbReference type="SMART" id="SM00228">
    <property type="entry name" value="PDZ"/>
    <property type="match status" value="1"/>
</dbReference>
<dbReference type="Proteomes" id="UP001198901">
    <property type="component" value="Unassembled WGS sequence"/>
</dbReference>
<sequence>MKIVIIIIVALLSGTSSLASQVLEIPFELKNDIVLVDLKINDKDTTNTFILDTGASTDVLDSNVAKQLGLKGDFKQDIRGAGGITTVDIVMNQSYALNHTITIDNVMFVLLDLVKLRGKLEQNFDGIIGYSLLRNRVTKIDYDNQKLQFYNSIKEIDTAGYTAIPFQLKNGSPIPQFDISITLNNGETLSGTIFFDSGAALTLSINTPYNKQKRIRQKVDRSITNETQNFNTTSVSDVIAIKSMSIGDFKLDEMTVSLANDEEGVSSYKGYLGLLGAKVISRFNVILDYNAFNLYLQPNTNYSKPFEFPMSGITLSKDEDNIMVKSITEISEAYQKGIEKGDKLISINGTTTKDIETYRELLKQEGKMCQLVLETKNGTRKEVTITLKRLL</sequence>
<dbReference type="Pfam" id="PF13650">
    <property type="entry name" value="Asp_protease_2"/>
    <property type="match status" value="1"/>
</dbReference>
<dbReference type="GO" id="GO:0006508">
    <property type="term" value="P:proteolysis"/>
    <property type="evidence" value="ECO:0007669"/>
    <property type="project" value="UniProtKB-KW"/>
</dbReference>
<dbReference type="InterPro" id="IPR034122">
    <property type="entry name" value="Retropepsin-like_bacterial"/>
</dbReference>
<dbReference type="SUPFAM" id="SSF50156">
    <property type="entry name" value="PDZ domain-like"/>
    <property type="match status" value="1"/>
</dbReference>
<dbReference type="InterPro" id="IPR001478">
    <property type="entry name" value="PDZ"/>
</dbReference>